<dbReference type="Proteomes" id="UP000001231">
    <property type="component" value="Chromosome"/>
</dbReference>
<dbReference type="PANTHER" id="PTHR43796">
    <property type="entry name" value="CARBOXYNORSPERMIDINE SYNTHASE"/>
    <property type="match status" value="1"/>
</dbReference>
<protein>
    <submittedName>
        <fullName evidence="2">Saccharopine dehydrogenase</fullName>
    </submittedName>
</protein>
<feature type="domain" description="Saccharopine dehydrogenase NADP binding" evidence="1">
    <location>
        <begin position="4"/>
        <end position="107"/>
    </location>
</feature>
<accession>C7R8T7</accession>
<evidence type="ECO:0000259" key="1">
    <source>
        <dbReference type="Pfam" id="PF03435"/>
    </source>
</evidence>
<dbReference type="InParanoid" id="C7R8T7"/>
<keyword evidence="3" id="KW-1185">Reference proteome</keyword>
<dbReference type="EMBL" id="CP001707">
    <property type="protein sequence ID" value="ACV25950.1"/>
    <property type="molecule type" value="Genomic_DNA"/>
</dbReference>
<gene>
    <name evidence="2" type="ordered locus">Kkor_0530</name>
</gene>
<dbReference type="HOGENOM" id="CLU_063454_0_0_6"/>
<evidence type="ECO:0000313" key="3">
    <source>
        <dbReference type="Proteomes" id="UP000001231"/>
    </source>
</evidence>
<dbReference type="AlphaFoldDB" id="C7R8T7"/>
<evidence type="ECO:0000313" key="2">
    <source>
        <dbReference type="EMBL" id="ACV25950.1"/>
    </source>
</evidence>
<dbReference type="eggNOG" id="COG1748">
    <property type="taxonomic scope" value="Bacteria"/>
</dbReference>
<dbReference type="STRING" id="523791.Kkor_0530"/>
<dbReference type="InterPro" id="IPR036291">
    <property type="entry name" value="NAD(P)-bd_dom_sf"/>
</dbReference>
<dbReference type="InterPro" id="IPR005097">
    <property type="entry name" value="Sacchrp_dh_NADP-bd"/>
</dbReference>
<dbReference type="KEGG" id="kko:Kkor_0530"/>
<organism evidence="2 3">
    <name type="scientific">Kangiella koreensis (strain DSM 16069 / JCM 12317 / KCTC 12182 / SW-125)</name>
    <dbReference type="NCBI Taxonomy" id="523791"/>
    <lineage>
        <taxon>Bacteria</taxon>
        <taxon>Pseudomonadati</taxon>
        <taxon>Pseudomonadota</taxon>
        <taxon>Gammaproteobacteria</taxon>
        <taxon>Kangiellales</taxon>
        <taxon>Kangiellaceae</taxon>
        <taxon>Kangiella</taxon>
    </lineage>
</organism>
<dbReference type="OrthoDB" id="528778at2"/>
<dbReference type="RefSeq" id="WP_012800464.1">
    <property type="nucleotide sequence ID" value="NC_013166.1"/>
</dbReference>
<dbReference type="PANTHER" id="PTHR43796:SF2">
    <property type="entry name" value="CARBOXYNORSPERMIDINE SYNTHASE"/>
    <property type="match status" value="1"/>
</dbReference>
<dbReference type="Pfam" id="PF03435">
    <property type="entry name" value="Sacchrp_dh_NADP"/>
    <property type="match status" value="1"/>
</dbReference>
<reference evidence="2 3" key="1">
    <citation type="journal article" date="2009" name="Stand. Genomic Sci.">
        <title>Complete genome sequence of Kangiella koreensis type strain (SW-125).</title>
        <authorList>
            <person name="Han C."/>
            <person name="Sikorski J."/>
            <person name="Lapidus A."/>
            <person name="Nolan M."/>
            <person name="Glavina Del Rio T."/>
            <person name="Tice H."/>
            <person name="Cheng J.F."/>
            <person name="Lucas S."/>
            <person name="Chen F."/>
            <person name="Copeland A."/>
            <person name="Ivanova N."/>
            <person name="Mavromatis K."/>
            <person name="Ovchinnikova G."/>
            <person name="Pati A."/>
            <person name="Bruce D."/>
            <person name="Goodwin L."/>
            <person name="Pitluck S."/>
            <person name="Chen A."/>
            <person name="Palaniappan K."/>
            <person name="Land M."/>
            <person name="Hauser L."/>
            <person name="Chang Y.J."/>
            <person name="Jeffries C.D."/>
            <person name="Chain P."/>
            <person name="Saunders E."/>
            <person name="Brettin T."/>
            <person name="Goker M."/>
            <person name="Tindall B.J."/>
            <person name="Bristow J."/>
            <person name="Eisen J.A."/>
            <person name="Markowitz V."/>
            <person name="Hugenholtz P."/>
            <person name="Kyrpides N.C."/>
            <person name="Klenk H.P."/>
            <person name="Detter J.C."/>
        </authorList>
    </citation>
    <scope>NUCLEOTIDE SEQUENCE [LARGE SCALE GENOMIC DNA]</scope>
    <source>
        <strain evidence="3">DSM 16069 / KCTC 12182 / SW-125</strain>
    </source>
</reference>
<dbReference type="SUPFAM" id="SSF51735">
    <property type="entry name" value="NAD(P)-binding Rossmann-fold domains"/>
    <property type="match status" value="1"/>
</dbReference>
<sequence>MKTIVVLGGYGNFGKRIVEELTQLTDAVIYVAGRDAQKANHLINKLSSQSKAELLPLPIDITANNFQAQLQALNPFLVIHTSGPFQGQDYHVPEVCIDIGAHYIDLADDRRFVCDIKQLDTKANKKHVLVVSGASSVPGLSSVILDHYYSGFSEIDTIDIAIAPGNKAERGEATIRGILSYTGHPFPIFKGGNWVNGYGWMDSRKINFDDDNDSRPLANVDVPDLELFPDRYSVTNTVKFQAGLELNLLHQTMVFMAWLAKKNIVKNWAPLTKPIMKASNLLKVLGTDRGYMRVVIEGKDLRLKHKTIKWILTADKGIGPYIPTLSAIIIAKKLINNKIDLRGAMPCLGLYTLDEFLPYATQLDLQIREHTIG</sequence>
<dbReference type="Gene3D" id="3.40.50.720">
    <property type="entry name" value="NAD(P)-binding Rossmann-like Domain"/>
    <property type="match status" value="1"/>
</dbReference>
<name>C7R8T7_KANKD</name>
<proteinExistence type="predicted"/>